<evidence type="ECO:0000313" key="4">
    <source>
        <dbReference type="Proteomes" id="UP000034601"/>
    </source>
</evidence>
<gene>
    <name evidence="3" type="ORF">UU29_C0008G0154</name>
</gene>
<feature type="transmembrane region" description="Helical" evidence="1">
    <location>
        <begin position="356"/>
        <end position="377"/>
    </location>
</feature>
<feature type="transmembrane region" description="Helical" evidence="1">
    <location>
        <begin position="243"/>
        <end position="262"/>
    </location>
</feature>
<feature type="transmembrane region" description="Helical" evidence="1">
    <location>
        <begin position="107"/>
        <end position="124"/>
    </location>
</feature>
<feature type="transmembrane region" description="Helical" evidence="1">
    <location>
        <begin position="431"/>
        <end position="450"/>
    </location>
</feature>
<feature type="transmembrane region" description="Helical" evidence="1">
    <location>
        <begin position="274"/>
        <end position="291"/>
    </location>
</feature>
<feature type="transmembrane region" description="Helical" evidence="1">
    <location>
        <begin position="156"/>
        <end position="174"/>
    </location>
</feature>
<evidence type="ECO:0000256" key="1">
    <source>
        <dbReference type="SAM" id="Phobius"/>
    </source>
</evidence>
<feature type="transmembrane region" description="Helical" evidence="1">
    <location>
        <begin position="389"/>
        <end position="409"/>
    </location>
</feature>
<feature type="domain" description="F5/8 type C" evidence="2">
    <location>
        <begin position="628"/>
        <end position="785"/>
    </location>
</feature>
<keyword evidence="1" id="KW-0472">Membrane</keyword>
<keyword evidence="1" id="KW-1133">Transmembrane helix</keyword>
<evidence type="ECO:0000313" key="3">
    <source>
        <dbReference type="EMBL" id="KKR83045.1"/>
    </source>
</evidence>
<organism evidence="3 4">
    <name type="scientific">Candidatus Daviesbacteria bacterium GW2011_GWA2_40_9</name>
    <dbReference type="NCBI Taxonomy" id="1618424"/>
    <lineage>
        <taxon>Bacteria</taxon>
        <taxon>Candidatus Daviesiibacteriota</taxon>
    </lineage>
</organism>
<feature type="transmembrane region" description="Helical" evidence="1">
    <location>
        <begin position="180"/>
        <end position="198"/>
    </location>
</feature>
<dbReference type="PROSITE" id="PS50022">
    <property type="entry name" value="FA58C_3"/>
    <property type="match status" value="1"/>
</dbReference>
<sequence>MKLWAILVVIFIIFIAYGQTLGMYFWQDDSALIFKLQNPQGPAGSYGEGIIGQGPYKYLVTPFVPFFPIFGLNPTGYFLVGLIAYYLSAASFYLFATQLFQSKKAGFVSTLVYAAGYIGSDTMLRISNSWQTNFGLIFALLSFWALVKFLRSPPKFWYYFLSLLLFYGAVEFVFIRSHSLIIPILVLDLLLTVKFWQFRQIPWLILRQIPFWFLFYNRYLSETVGSSGLGLVINNLLQGKVEVLASFFATLGNALIPNVWQLKYVLAHLPKEQLLLLLIFIVLSWLLLRFFSAGFKIKMASVVFFSGLYFLNKLFISKNLFWYRSESDFISGALGLYLPILIIALAITLWKTHKDLALALLFGLAMLASQVFGYFIQYQESIFSTTHRYLTYSFVGYSIIAGGISFVLFEKILKSPFLGRKKGSLFLGSKYAHLWAALPLILLLGNNLYLEVNRQRQVVADISQPTRKFYQDLKKFVPRIEKGAVFYFDIKDDNFYKFQFRNFFSVGSMPESTALAIYYGVDRYDLSLIDNFDELLSKLADKEIKVDSLYSFYYGEQGLINTTEAMRNLVKDGSKAEILSLQPGAASGIPLVGEIKTHPLTPMLLILQTKVIPRTDQIVFPYSQSGQKSSLYLSAQKQQVVDYLLSRQEYYKAVKATSLSQWKYQEIYNIVDDDPVTSWRGHRIYWHEKRHEQVIIDLGAVKKISKVVWTNWNHTLTPISYAIDVSSDKESWIEVKRVVNGLERQDGEVVVEDFDEVVGRYVRMDITATLSNDAPSLSEVEVVASDYDNIDPQKALSFIKSPFDFISTRDELNLLLSKIAPLLELKVSWSTNKGGGERTVLVGSFDNVNTYQLVLNPGGIVMKDLTISAVNAPVKLEVQSVKLENLNLEEIKKWGLIKKFVEN</sequence>
<name>A0A0G0WFH5_9BACT</name>
<feature type="transmembrane region" description="Helical" evidence="1">
    <location>
        <begin position="130"/>
        <end position="149"/>
    </location>
</feature>
<dbReference type="EMBL" id="LCAB01000008">
    <property type="protein sequence ID" value="KKR83045.1"/>
    <property type="molecule type" value="Genomic_DNA"/>
</dbReference>
<dbReference type="SUPFAM" id="SSF49785">
    <property type="entry name" value="Galactose-binding domain-like"/>
    <property type="match status" value="1"/>
</dbReference>
<evidence type="ECO:0000259" key="2">
    <source>
        <dbReference type="PROSITE" id="PS50022"/>
    </source>
</evidence>
<accession>A0A0G0WFH5</accession>
<dbReference type="InterPro" id="IPR000421">
    <property type="entry name" value="FA58C"/>
</dbReference>
<dbReference type="AlphaFoldDB" id="A0A0G0WFH5"/>
<feature type="transmembrane region" description="Helical" evidence="1">
    <location>
        <begin position="328"/>
        <end position="350"/>
    </location>
</feature>
<dbReference type="Gene3D" id="2.60.120.260">
    <property type="entry name" value="Galactose-binding domain-like"/>
    <property type="match status" value="1"/>
</dbReference>
<proteinExistence type="predicted"/>
<protein>
    <recommendedName>
        <fullName evidence="2">F5/8 type C domain-containing protein</fullName>
    </recommendedName>
</protein>
<keyword evidence="1" id="KW-0812">Transmembrane</keyword>
<feature type="transmembrane region" description="Helical" evidence="1">
    <location>
        <begin position="76"/>
        <end position="95"/>
    </location>
</feature>
<reference evidence="3 4" key="1">
    <citation type="journal article" date="2015" name="Nature">
        <title>rRNA introns, odd ribosomes, and small enigmatic genomes across a large radiation of phyla.</title>
        <authorList>
            <person name="Brown C.T."/>
            <person name="Hug L.A."/>
            <person name="Thomas B.C."/>
            <person name="Sharon I."/>
            <person name="Castelle C.J."/>
            <person name="Singh A."/>
            <person name="Wilkins M.J."/>
            <person name="Williams K.H."/>
            <person name="Banfield J.F."/>
        </authorList>
    </citation>
    <scope>NUCLEOTIDE SEQUENCE [LARGE SCALE GENOMIC DNA]</scope>
</reference>
<comment type="caution">
    <text evidence="3">The sequence shown here is derived from an EMBL/GenBank/DDBJ whole genome shotgun (WGS) entry which is preliminary data.</text>
</comment>
<dbReference type="InterPro" id="IPR008979">
    <property type="entry name" value="Galactose-bd-like_sf"/>
</dbReference>
<dbReference type="Proteomes" id="UP000034601">
    <property type="component" value="Unassembled WGS sequence"/>
</dbReference>
<feature type="transmembrane region" description="Helical" evidence="1">
    <location>
        <begin position="297"/>
        <end position="316"/>
    </location>
</feature>
<dbReference type="Pfam" id="PF00754">
    <property type="entry name" value="F5_F8_type_C"/>
    <property type="match status" value="1"/>
</dbReference>
<feature type="transmembrane region" description="Helical" evidence="1">
    <location>
        <begin position="219"/>
        <end position="237"/>
    </location>
</feature>